<evidence type="ECO:0000256" key="4">
    <source>
        <dbReference type="ARBA" id="ARBA00022532"/>
    </source>
</evidence>
<dbReference type="Proteomes" id="UP000324194">
    <property type="component" value="Chromosome 1"/>
</dbReference>
<dbReference type="KEGG" id="asip:AQUSIP_13860"/>
<dbReference type="CDD" id="cd06108">
    <property type="entry name" value="Ec2MCS_like"/>
    <property type="match status" value="1"/>
</dbReference>
<keyword evidence="12" id="KW-1185">Reference proteome</keyword>
<dbReference type="Gene3D" id="1.10.230.10">
    <property type="entry name" value="Cytochrome P450-Terp, domain 2"/>
    <property type="match status" value="1"/>
</dbReference>
<comment type="pathway">
    <text evidence="2">Organic acid metabolism; propanoate degradation.</text>
</comment>
<organism evidence="11 12">
    <name type="scientific">Aquicella siphonis</name>
    <dbReference type="NCBI Taxonomy" id="254247"/>
    <lineage>
        <taxon>Bacteria</taxon>
        <taxon>Pseudomonadati</taxon>
        <taxon>Pseudomonadota</taxon>
        <taxon>Gammaproteobacteria</taxon>
        <taxon>Legionellales</taxon>
        <taxon>Coxiellaceae</taxon>
        <taxon>Aquicella</taxon>
    </lineage>
</organism>
<dbReference type="PROSITE" id="PS00480">
    <property type="entry name" value="CITRATE_SYNTHASE"/>
    <property type="match status" value="1"/>
</dbReference>
<dbReference type="GO" id="GO:0006099">
    <property type="term" value="P:tricarboxylic acid cycle"/>
    <property type="evidence" value="ECO:0007669"/>
    <property type="project" value="UniProtKB-UniPathway"/>
</dbReference>
<dbReference type="UniPathway" id="UPA00223">
    <property type="reaction ID" value="UER00717"/>
</dbReference>
<evidence type="ECO:0000313" key="11">
    <source>
        <dbReference type="EMBL" id="VVC76081.1"/>
    </source>
</evidence>
<dbReference type="Pfam" id="PF00285">
    <property type="entry name" value="Citrate_synt"/>
    <property type="match status" value="1"/>
</dbReference>
<evidence type="ECO:0000256" key="8">
    <source>
        <dbReference type="PIRNR" id="PIRNR001369"/>
    </source>
</evidence>
<dbReference type="InterPro" id="IPR019810">
    <property type="entry name" value="Citrate_synthase_AS"/>
</dbReference>
<dbReference type="GO" id="GO:0036440">
    <property type="term" value="F:citrate synthase activity"/>
    <property type="evidence" value="ECO:0007669"/>
    <property type="project" value="UniProtKB-EC"/>
</dbReference>
<accession>A0A5E4PIA6</accession>
<dbReference type="InterPro" id="IPR002020">
    <property type="entry name" value="Citrate_synthase"/>
</dbReference>
<evidence type="ECO:0000256" key="6">
    <source>
        <dbReference type="ARBA" id="ARBA00049052"/>
    </source>
</evidence>
<dbReference type="PANTHER" id="PTHR11739">
    <property type="entry name" value="CITRATE SYNTHASE"/>
    <property type="match status" value="1"/>
</dbReference>
<evidence type="ECO:0000256" key="9">
    <source>
        <dbReference type="PIRSR" id="PIRSR001369-1"/>
    </source>
</evidence>
<dbReference type="GO" id="GO:0019679">
    <property type="term" value="P:propionate metabolic process, methylcitrate cycle"/>
    <property type="evidence" value="ECO:0007669"/>
    <property type="project" value="TreeGrafter"/>
</dbReference>
<evidence type="ECO:0000256" key="5">
    <source>
        <dbReference type="ARBA" id="ARBA00022679"/>
    </source>
</evidence>
<comment type="pathway">
    <text evidence="1">Carbohydrate metabolism; tricarboxylic acid cycle; isocitrate from oxaloacetate: step 1/2.</text>
</comment>
<dbReference type="NCBIfam" id="NF009006">
    <property type="entry name" value="PRK12351.1"/>
    <property type="match status" value="1"/>
</dbReference>
<dbReference type="AlphaFoldDB" id="A0A5E4PIA6"/>
<comment type="catalytic activity">
    <reaction evidence="7">
        <text>oxaloacetate + acetyl-CoA + H2O = citrate + CoA + H(+)</text>
        <dbReference type="Rhea" id="RHEA:16845"/>
        <dbReference type="ChEBI" id="CHEBI:15377"/>
        <dbReference type="ChEBI" id="CHEBI:15378"/>
        <dbReference type="ChEBI" id="CHEBI:16452"/>
        <dbReference type="ChEBI" id="CHEBI:16947"/>
        <dbReference type="ChEBI" id="CHEBI:57287"/>
        <dbReference type="ChEBI" id="CHEBI:57288"/>
        <dbReference type="EC" id="2.3.3.16"/>
    </reaction>
</comment>
<comment type="catalytic activity">
    <reaction evidence="6">
        <text>propanoyl-CoA + oxaloacetate + H2O = (2S,3S)-2-methylcitrate + CoA + H(+)</text>
        <dbReference type="Rhea" id="RHEA:23780"/>
        <dbReference type="ChEBI" id="CHEBI:15377"/>
        <dbReference type="ChEBI" id="CHEBI:15378"/>
        <dbReference type="ChEBI" id="CHEBI:16452"/>
        <dbReference type="ChEBI" id="CHEBI:57287"/>
        <dbReference type="ChEBI" id="CHEBI:57392"/>
        <dbReference type="ChEBI" id="CHEBI:58853"/>
        <dbReference type="EC" id="2.3.3.5"/>
    </reaction>
</comment>
<dbReference type="PANTHER" id="PTHR11739:SF25">
    <property type="entry name" value="CITRATE SYNTHASE-RELATED PROTEIN DDB_G0287281"/>
    <property type="match status" value="1"/>
</dbReference>
<dbReference type="RefSeq" id="WP_148339332.1">
    <property type="nucleotide sequence ID" value="NZ_LR699119.1"/>
</dbReference>
<dbReference type="GO" id="GO:0005737">
    <property type="term" value="C:cytoplasm"/>
    <property type="evidence" value="ECO:0007669"/>
    <property type="project" value="InterPro"/>
</dbReference>
<evidence type="ECO:0000256" key="2">
    <source>
        <dbReference type="ARBA" id="ARBA00005026"/>
    </source>
</evidence>
<name>A0A5E4PIA6_9COXI</name>
<dbReference type="Gene3D" id="1.10.580.10">
    <property type="entry name" value="Citrate Synthase, domain 1"/>
    <property type="match status" value="1"/>
</dbReference>
<dbReference type="GO" id="GO:0050440">
    <property type="term" value="F:2-methylcitrate synthase activity"/>
    <property type="evidence" value="ECO:0007669"/>
    <property type="project" value="UniProtKB-EC"/>
</dbReference>
<evidence type="ECO:0000256" key="10">
    <source>
        <dbReference type="RuleBase" id="RU003406"/>
    </source>
</evidence>
<feature type="active site" evidence="9">
    <location>
        <position position="258"/>
    </location>
</feature>
<dbReference type="InterPro" id="IPR036969">
    <property type="entry name" value="Citrate_synthase_sf"/>
</dbReference>
<feature type="active site" evidence="9">
    <location>
        <position position="309"/>
    </location>
</feature>
<dbReference type="EMBL" id="LR699119">
    <property type="protein sequence ID" value="VVC76081.1"/>
    <property type="molecule type" value="Genomic_DNA"/>
</dbReference>
<dbReference type="PIRSF" id="PIRSF001369">
    <property type="entry name" value="Citrate_synth"/>
    <property type="match status" value="1"/>
</dbReference>
<dbReference type="GO" id="GO:0005975">
    <property type="term" value="P:carbohydrate metabolic process"/>
    <property type="evidence" value="ECO:0007669"/>
    <property type="project" value="TreeGrafter"/>
</dbReference>
<dbReference type="InterPro" id="IPR016142">
    <property type="entry name" value="Citrate_synth-like_lrg_a-sub"/>
</dbReference>
<dbReference type="InterPro" id="IPR011278">
    <property type="entry name" value="2-MeCitrate/Citrate_synth_II"/>
</dbReference>
<sequence length="373" mass="42160">MTARTGGLEGIIVGDTAISTVGKEGVGLTYRGYDIHDLAAQSTFEEVAYLLTYGELPTVAQLQSYREKLVKMRRLPNELKLLLETIPGSSHPMDVLRTSISMLGNLESETAQYNGHQIADRLIACTPSILLYWYQFHRNNVRIETWNSEEQTIAGYFLHLLHGKKPDDDQRRAVDVSLILYAEHEFNASTFAARVTTSTESDFYSAIVSAIGTLRGPLHGGANEEAMRLISLYKTPDQAETGIKEMLAKKTKIMGFGHRVYKISDPRSDIIKNWSQKLSVHARDGYLYAVSERIEKIMWDEKKLFPNLDFYSATAYHFCGIPTSLFTPIFVMSRLSGWSAHIFEQRANNRLIRPEARYTGPAPRPFTPIQERG</sequence>
<evidence type="ECO:0000256" key="7">
    <source>
        <dbReference type="ARBA" id="ARBA00049288"/>
    </source>
</evidence>
<evidence type="ECO:0000256" key="3">
    <source>
        <dbReference type="ARBA" id="ARBA00010566"/>
    </source>
</evidence>
<protein>
    <recommendedName>
        <fullName evidence="8">Citrate synthase</fullName>
    </recommendedName>
</protein>
<dbReference type="OrthoDB" id="9800864at2"/>
<dbReference type="PRINTS" id="PR00143">
    <property type="entry name" value="CITRTSNTHASE"/>
</dbReference>
<keyword evidence="5 8" id="KW-0808">Transferase</keyword>
<dbReference type="InterPro" id="IPR024176">
    <property type="entry name" value="Citrate_synthase_bac-typ"/>
</dbReference>
<evidence type="ECO:0000313" key="12">
    <source>
        <dbReference type="Proteomes" id="UP000324194"/>
    </source>
</evidence>
<keyword evidence="4" id="KW-0816">Tricarboxylic acid cycle</keyword>
<dbReference type="NCBIfam" id="TIGR01800">
    <property type="entry name" value="cit_synth_II"/>
    <property type="match status" value="1"/>
</dbReference>
<reference evidence="11 12" key="1">
    <citation type="submission" date="2019-08" db="EMBL/GenBank/DDBJ databases">
        <authorList>
            <person name="Guy L."/>
        </authorList>
    </citation>
    <scope>NUCLEOTIDE SEQUENCE [LARGE SCALE GENOMIC DNA]</scope>
    <source>
        <strain evidence="11 12">SGT-108</strain>
    </source>
</reference>
<evidence type="ECO:0000256" key="1">
    <source>
        <dbReference type="ARBA" id="ARBA00004751"/>
    </source>
</evidence>
<dbReference type="FunFam" id="1.10.230.10:FF:000003">
    <property type="entry name" value="Citrate synthase"/>
    <property type="match status" value="1"/>
</dbReference>
<comment type="similarity">
    <text evidence="3 8 10">Belongs to the citrate synthase family.</text>
</comment>
<dbReference type="SUPFAM" id="SSF48256">
    <property type="entry name" value="Citrate synthase"/>
    <property type="match status" value="1"/>
</dbReference>
<gene>
    <name evidence="11" type="primary">prpC</name>
    <name evidence="11" type="ORF">AQUSIP_13860</name>
</gene>
<proteinExistence type="inferred from homology"/>
<dbReference type="InterPro" id="IPR016143">
    <property type="entry name" value="Citrate_synth-like_sm_a-sub"/>
</dbReference>